<dbReference type="PANTHER" id="PTHR48066">
    <property type="entry name" value="CARNOSINE SYNTHASE 1"/>
    <property type="match status" value="1"/>
</dbReference>
<evidence type="ECO:0000313" key="4">
    <source>
        <dbReference type="Proteomes" id="UP000245119"/>
    </source>
</evidence>
<sequence length="817" mass="90398">MSQQDVQALTSPGVCLIILSRWTTVVDVIPAREVLQWRLRQCIRAAVNREDLIEQDLDGENDLIGDGGIIRVGQDLNMEDEPDLEEMNGMTKNLRSQGITSLSTITIIPILTDGIGVDFIQPHLQRFLGSDAMEGHEKVQVRLYHSLEPRSVAVHSTCDINAIITSILELAPLLQFGDGILVEAFHTTFSPLTTSTVGKHGRQFEDQNFVFRVRAVVSRTLQDEALMTQSVCIISDNFGPVDDTATIPMSLELTLRKWGIYDATQQHDIRYAIKRHSENLLQMLIQQEKTMTAEADVGTQTEVIGIDYVLTQVNDVITPVVLEVKVQGCLRLSCMYEALNPEVKGQAAREMLQTMTGRAHVAQLRGKMVLVVGAAGYSKRHLWKEAAAVGVKVVLVDSNPNHMAKKLVEKFLHHDITDHTRDIEHAEVIIARVKSEVGQVDGCLTFWEDCVPLASLVAEGLNLPHTPPCTAAMAAKSKVSTMKVLMAEGGYSSQRIPARVYASHVVRISHPDDLEQAIKEVPLPAVLKMEHGAGSVGIRHVKTYHEALEHVHFVQETLCSGEHGYTLTGPRHSNILLLMKTLRGTEHNVDLVFFEGQPMAAFVSDRGPARLPLFSQTACAMPSLLSQEQQQQLVTAAITCCQALGLHTGVFNVDMMMSPQGPRLIEVNARMGGRYLRDWIRLIFRVDMVHLALAAACGIRPVVNNSMLSGYPSAAAREDRGQLIGISLYSSHHGTALATTATPELLRHLHERGDIIFTQMYEDAESRGNVMEKLFANLAVRAPTIKEARAKLTRICVSLGLETEESMVEILQNFEQY</sequence>
<dbReference type="GO" id="GO:0005524">
    <property type="term" value="F:ATP binding"/>
    <property type="evidence" value="ECO:0007669"/>
    <property type="project" value="UniProtKB-UniRule"/>
</dbReference>
<keyword evidence="1" id="KW-0067">ATP-binding</keyword>
<keyword evidence="1" id="KW-0547">Nucleotide-binding</keyword>
<dbReference type="GO" id="GO:0035499">
    <property type="term" value="P:carnosine biosynthetic process"/>
    <property type="evidence" value="ECO:0007669"/>
    <property type="project" value="InterPro"/>
</dbReference>
<name>A0A2T7PUA7_POMCA</name>
<dbReference type="STRING" id="400727.A0A2T7PUA7"/>
<dbReference type="GO" id="GO:0046872">
    <property type="term" value="F:metal ion binding"/>
    <property type="evidence" value="ECO:0007669"/>
    <property type="project" value="InterPro"/>
</dbReference>
<dbReference type="InterPro" id="IPR031046">
    <property type="entry name" value="CARNS1"/>
</dbReference>
<dbReference type="SUPFAM" id="SSF51735">
    <property type="entry name" value="NAD(P)-binding Rossmann-fold domains"/>
    <property type="match status" value="1"/>
</dbReference>
<reference evidence="3 4" key="1">
    <citation type="submission" date="2018-04" db="EMBL/GenBank/DDBJ databases">
        <title>The genome of golden apple snail Pomacea canaliculata provides insight into stress tolerance and invasive adaptation.</title>
        <authorList>
            <person name="Liu C."/>
            <person name="Liu B."/>
            <person name="Ren Y."/>
            <person name="Zhang Y."/>
            <person name="Wang H."/>
            <person name="Li S."/>
            <person name="Jiang F."/>
            <person name="Yin L."/>
            <person name="Zhang G."/>
            <person name="Qian W."/>
            <person name="Fan W."/>
        </authorList>
    </citation>
    <scope>NUCLEOTIDE SEQUENCE [LARGE SCALE GENOMIC DNA]</scope>
    <source>
        <strain evidence="3">SZHN2017</strain>
        <tissue evidence="3">Muscle</tissue>
    </source>
</reference>
<dbReference type="PANTHER" id="PTHR48066:SF1">
    <property type="entry name" value="CARNOSINE SYNTHASE 1"/>
    <property type="match status" value="1"/>
</dbReference>
<evidence type="ECO:0000259" key="2">
    <source>
        <dbReference type="PROSITE" id="PS50975"/>
    </source>
</evidence>
<gene>
    <name evidence="3" type="ORF">C0Q70_04007</name>
</gene>
<dbReference type="InterPro" id="IPR036291">
    <property type="entry name" value="NAD(P)-bd_dom_sf"/>
</dbReference>
<dbReference type="InterPro" id="IPR041472">
    <property type="entry name" value="BL00235/CARNS1_N"/>
</dbReference>
<dbReference type="Proteomes" id="UP000245119">
    <property type="component" value="Linkage Group LG2"/>
</dbReference>
<proteinExistence type="predicted"/>
<dbReference type="EMBL" id="PZQS01000002">
    <property type="protein sequence ID" value="PVD37014.1"/>
    <property type="molecule type" value="Genomic_DNA"/>
</dbReference>
<dbReference type="AlphaFoldDB" id="A0A2T7PUA7"/>
<dbReference type="PROSITE" id="PS50975">
    <property type="entry name" value="ATP_GRASP"/>
    <property type="match status" value="1"/>
</dbReference>
<keyword evidence="4" id="KW-1185">Reference proteome</keyword>
<dbReference type="GO" id="GO:0016887">
    <property type="term" value="F:ATP hydrolysis activity"/>
    <property type="evidence" value="ECO:0007669"/>
    <property type="project" value="InterPro"/>
</dbReference>
<comment type="caution">
    <text evidence="3">The sequence shown here is derived from an EMBL/GenBank/DDBJ whole genome shotgun (WGS) entry which is preliminary data.</text>
</comment>
<dbReference type="Pfam" id="PF13535">
    <property type="entry name" value="ATP-grasp_4"/>
    <property type="match status" value="1"/>
</dbReference>
<protein>
    <recommendedName>
        <fullName evidence="2">ATP-grasp domain-containing protein</fullName>
    </recommendedName>
</protein>
<dbReference type="Gene3D" id="3.30.470.20">
    <property type="entry name" value="ATP-grasp fold, B domain"/>
    <property type="match status" value="1"/>
</dbReference>
<organism evidence="3 4">
    <name type="scientific">Pomacea canaliculata</name>
    <name type="common">Golden apple snail</name>
    <dbReference type="NCBI Taxonomy" id="400727"/>
    <lineage>
        <taxon>Eukaryota</taxon>
        <taxon>Metazoa</taxon>
        <taxon>Spiralia</taxon>
        <taxon>Lophotrochozoa</taxon>
        <taxon>Mollusca</taxon>
        <taxon>Gastropoda</taxon>
        <taxon>Caenogastropoda</taxon>
        <taxon>Architaenioglossa</taxon>
        <taxon>Ampullarioidea</taxon>
        <taxon>Ampullariidae</taxon>
        <taxon>Pomacea</taxon>
    </lineage>
</organism>
<dbReference type="OrthoDB" id="6109609at2759"/>
<evidence type="ECO:0000256" key="1">
    <source>
        <dbReference type="PROSITE-ProRule" id="PRU00409"/>
    </source>
</evidence>
<feature type="domain" description="ATP-grasp" evidence="2">
    <location>
        <begin position="483"/>
        <end position="697"/>
    </location>
</feature>
<accession>A0A2T7PUA7</accession>
<dbReference type="Pfam" id="PF18130">
    <property type="entry name" value="ATPgrasp_N"/>
    <property type="match status" value="1"/>
</dbReference>
<dbReference type="InterPro" id="IPR011761">
    <property type="entry name" value="ATP-grasp"/>
</dbReference>
<dbReference type="SUPFAM" id="SSF56059">
    <property type="entry name" value="Glutathione synthetase ATP-binding domain-like"/>
    <property type="match status" value="1"/>
</dbReference>
<evidence type="ECO:0000313" key="3">
    <source>
        <dbReference type="EMBL" id="PVD37014.1"/>
    </source>
</evidence>
<dbReference type="GO" id="GO:0047730">
    <property type="term" value="F:carnosine synthase activity"/>
    <property type="evidence" value="ECO:0007669"/>
    <property type="project" value="InterPro"/>
</dbReference>
<dbReference type="Gene3D" id="3.40.50.20">
    <property type="match status" value="1"/>
</dbReference>